<sequence>MSYHTIRYINGQMFFSIMDSDSMADHCGYNGRCSGPSYYYFFFRFCIKPFDFF</sequence>
<dbReference type="Proteomes" id="UP000322667">
    <property type="component" value="Chromosome D11"/>
</dbReference>
<accession>A0A5D2IJ23</accession>
<organism evidence="1 2">
    <name type="scientific">Gossypium tomentosum</name>
    <name type="common">Hawaiian cotton</name>
    <name type="synonym">Gossypium sandvicense</name>
    <dbReference type="NCBI Taxonomy" id="34277"/>
    <lineage>
        <taxon>Eukaryota</taxon>
        <taxon>Viridiplantae</taxon>
        <taxon>Streptophyta</taxon>
        <taxon>Embryophyta</taxon>
        <taxon>Tracheophyta</taxon>
        <taxon>Spermatophyta</taxon>
        <taxon>Magnoliopsida</taxon>
        <taxon>eudicotyledons</taxon>
        <taxon>Gunneridae</taxon>
        <taxon>Pentapetalae</taxon>
        <taxon>rosids</taxon>
        <taxon>malvids</taxon>
        <taxon>Malvales</taxon>
        <taxon>Malvaceae</taxon>
        <taxon>Malvoideae</taxon>
        <taxon>Gossypium</taxon>
    </lineage>
</organism>
<dbReference type="EMBL" id="CM017633">
    <property type="protein sequence ID" value="TYH42571.1"/>
    <property type="molecule type" value="Genomic_DNA"/>
</dbReference>
<dbReference type="AlphaFoldDB" id="A0A5D2IJ23"/>
<reference evidence="1 2" key="1">
    <citation type="submission" date="2019-07" db="EMBL/GenBank/DDBJ databases">
        <title>WGS assembly of Gossypium tomentosum.</title>
        <authorList>
            <person name="Chen Z.J."/>
            <person name="Sreedasyam A."/>
            <person name="Ando A."/>
            <person name="Song Q."/>
            <person name="De L."/>
            <person name="Hulse-Kemp A."/>
            <person name="Ding M."/>
            <person name="Ye W."/>
            <person name="Kirkbride R."/>
            <person name="Jenkins J."/>
            <person name="Plott C."/>
            <person name="Lovell J."/>
            <person name="Lin Y.-M."/>
            <person name="Vaughn R."/>
            <person name="Liu B."/>
            <person name="Li W."/>
            <person name="Simpson S."/>
            <person name="Scheffler B."/>
            <person name="Saski C."/>
            <person name="Grover C."/>
            <person name="Hu G."/>
            <person name="Conover J."/>
            <person name="Carlson J."/>
            <person name="Shu S."/>
            <person name="Boston L."/>
            <person name="Williams M."/>
            <person name="Peterson D."/>
            <person name="Mcgee K."/>
            <person name="Jones D."/>
            <person name="Wendel J."/>
            <person name="Stelly D."/>
            <person name="Grimwood J."/>
            <person name="Schmutz J."/>
        </authorList>
    </citation>
    <scope>NUCLEOTIDE SEQUENCE [LARGE SCALE GENOMIC DNA]</scope>
    <source>
        <strain evidence="1">7179.01</strain>
    </source>
</reference>
<gene>
    <name evidence="1" type="ORF">ES332_D11G072500v1</name>
</gene>
<proteinExistence type="predicted"/>
<protein>
    <submittedName>
        <fullName evidence="1">Uncharacterized protein</fullName>
    </submittedName>
</protein>
<evidence type="ECO:0000313" key="1">
    <source>
        <dbReference type="EMBL" id="TYH42571.1"/>
    </source>
</evidence>
<name>A0A5D2IJ23_GOSTO</name>
<keyword evidence="2" id="KW-1185">Reference proteome</keyword>
<evidence type="ECO:0000313" key="2">
    <source>
        <dbReference type="Proteomes" id="UP000322667"/>
    </source>
</evidence>